<comment type="caution">
    <text evidence="1">The sequence shown here is derived from an EMBL/GenBank/DDBJ whole genome shotgun (WGS) entry which is preliminary data.</text>
</comment>
<dbReference type="EMBL" id="JACHEO010000039">
    <property type="protein sequence ID" value="MBB5349736.1"/>
    <property type="molecule type" value="Genomic_DNA"/>
</dbReference>
<reference evidence="1 2" key="1">
    <citation type="submission" date="2020-08" db="EMBL/GenBank/DDBJ databases">
        <title>Genomic Encyclopedia of Type Strains, Phase IV (KMG-IV): sequencing the most valuable type-strain genomes for metagenomic binning, comparative biology and taxonomic classification.</title>
        <authorList>
            <person name="Goeker M."/>
        </authorList>
    </citation>
    <scope>NUCLEOTIDE SEQUENCE [LARGE SCALE GENOMIC DNA]</scope>
    <source>
        <strain evidence="1 2">DSM 28570</strain>
    </source>
</reference>
<sequence>MPGRKPIIYCELLDEVKEEIDSYVDELRKKAPAIGKHRLSENEFWDSGIFHSAIEKLRGIQAATTDKKRCFISGILSYMQSQKAIISWEFSGAGERHDYEVKLPDGRLCIIEAKGCLDGNNTNIFERPANADEFIIWSLCQNPGSDPRHNSWSGIHTRLSAETIHRKQKVDGVIIWDMLCGTKGRPCPKIQKIKSRTTRVDSKKIPPPCLYLFPRTIPDPRNNPNPPCWKVHEVSFISALAQCFKADETDIVEVHIQVRMKQSDVERQTIYYRNGEKFSESRWTKIKRAR</sequence>
<accession>A0A840UY41</accession>
<gene>
    <name evidence="1" type="ORF">HNQ81_003493</name>
</gene>
<name>A0A840UY41_9BACT</name>
<organism evidence="1 2">
    <name type="scientific">Desulfoprunum benzoelyticum</name>
    <dbReference type="NCBI Taxonomy" id="1506996"/>
    <lineage>
        <taxon>Bacteria</taxon>
        <taxon>Pseudomonadati</taxon>
        <taxon>Thermodesulfobacteriota</taxon>
        <taxon>Desulfobulbia</taxon>
        <taxon>Desulfobulbales</taxon>
        <taxon>Desulfobulbaceae</taxon>
        <taxon>Desulfoprunum</taxon>
    </lineage>
</organism>
<keyword evidence="2" id="KW-1185">Reference proteome</keyword>
<evidence type="ECO:0000313" key="2">
    <source>
        <dbReference type="Proteomes" id="UP000539642"/>
    </source>
</evidence>
<protein>
    <submittedName>
        <fullName evidence="1">Uncharacterized protein</fullName>
    </submittedName>
</protein>
<evidence type="ECO:0000313" key="1">
    <source>
        <dbReference type="EMBL" id="MBB5349736.1"/>
    </source>
</evidence>
<proteinExistence type="predicted"/>
<dbReference type="Proteomes" id="UP000539642">
    <property type="component" value="Unassembled WGS sequence"/>
</dbReference>
<dbReference type="AlphaFoldDB" id="A0A840UY41"/>
<dbReference type="RefSeq" id="WP_183352604.1">
    <property type="nucleotide sequence ID" value="NZ_JACHEO010000039.1"/>
</dbReference>